<dbReference type="EMBL" id="WJIE01000015">
    <property type="protein sequence ID" value="MRG97180.1"/>
    <property type="molecule type" value="Genomic_DNA"/>
</dbReference>
<dbReference type="AlphaFoldDB" id="A0A6N7Q2Y0"/>
<reference evidence="3 4" key="1">
    <citation type="submission" date="2019-10" db="EMBL/GenBank/DDBJ databases">
        <title>A soil myxobacterium in the family Polyangiaceae.</title>
        <authorList>
            <person name="Li Y."/>
            <person name="Wang J."/>
        </authorList>
    </citation>
    <scope>NUCLEOTIDE SEQUENCE [LARGE SCALE GENOMIC DNA]</scope>
    <source>
        <strain evidence="3 4">DSM 14734</strain>
    </source>
</reference>
<evidence type="ECO:0000256" key="1">
    <source>
        <dbReference type="SAM" id="MobiDB-lite"/>
    </source>
</evidence>
<proteinExistence type="predicted"/>
<organism evidence="3 4">
    <name type="scientific">Polyangium spumosum</name>
    <dbReference type="NCBI Taxonomy" id="889282"/>
    <lineage>
        <taxon>Bacteria</taxon>
        <taxon>Pseudomonadati</taxon>
        <taxon>Myxococcota</taxon>
        <taxon>Polyangia</taxon>
        <taxon>Polyangiales</taxon>
        <taxon>Polyangiaceae</taxon>
        <taxon>Polyangium</taxon>
    </lineage>
</organism>
<protein>
    <submittedName>
        <fullName evidence="3">NAD-dependent epimerase/dehydratase family protein</fullName>
    </submittedName>
</protein>
<accession>A0A6N7Q2Y0</accession>
<dbReference type="Proteomes" id="UP000440224">
    <property type="component" value="Unassembled WGS sequence"/>
</dbReference>
<comment type="caution">
    <text evidence="3">The sequence shown here is derived from an EMBL/GenBank/DDBJ whole genome shotgun (WGS) entry which is preliminary data.</text>
</comment>
<feature type="domain" description="Thioester reductase (TE)" evidence="2">
    <location>
        <begin position="23"/>
        <end position="241"/>
    </location>
</feature>
<dbReference type="Pfam" id="PF07993">
    <property type="entry name" value="NAD_binding_4"/>
    <property type="match status" value="1"/>
</dbReference>
<evidence type="ECO:0000259" key="2">
    <source>
        <dbReference type="Pfam" id="PF07993"/>
    </source>
</evidence>
<sequence length="379" mass="40472">MPRPGHDEVVLINGFPSLYAQRITEHVLATNPRAFVYVVTRAEERAEADRALGALGQAEAARTCLLEGDPAAMDLGLSGAEYRQLASEVDRIHHAAHAAWVGIDEAEAARANVATTAEILELARAASSLEALVVHSSTAVSGDRTGVVYEEDLEAGQVFHDEASQARMQAEALARRVMKDAPIVIVRPAAVVGASGPSDRLDALHLTALLSLTTPAEIPLPLPHRGDAPVHVVPMEYVTRAACAIGRMEGARGKTFHLVDPHPISARRFFEVLARAARARGSALRQVPAGAAAMLLRTPGIERVVRSPKAFLEQIARAARYDARAATSALAGTGIMCPPFEAYAEELVREVEEHVNTRRAPRPPSASPGGEAEVYDPFS</sequence>
<dbReference type="InterPro" id="IPR036291">
    <property type="entry name" value="NAD(P)-bd_dom_sf"/>
</dbReference>
<gene>
    <name evidence="3" type="ORF">GF068_35430</name>
</gene>
<dbReference type="SUPFAM" id="SSF51735">
    <property type="entry name" value="NAD(P)-binding Rossmann-fold domains"/>
    <property type="match status" value="1"/>
</dbReference>
<dbReference type="RefSeq" id="WP_153823956.1">
    <property type="nucleotide sequence ID" value="NZ_WJIE01000015.1"/>
</dbReference>
<dbReference type="Gene3D" id="3.40.50.720">
    <property type="entry name" value="NAD(P)-binding Rossmann-like Domain"/>
    <property type="match status" value="1"/>
</dbReference>
<keyword evidence="4" id="KW-1185">Reference proteome</keyword>
<evidence type="ECO:0000313" key="4">
    <source>
        <dbReference type="Proteomes" id="UP000440224"/>
    </source>
</evidence>
<evidence type="ECO:0000313" key="3">
    <source>
        <dbReference type="EMBL" id="MRG97180.1"/>
    </source>
</evidence>
<dbReference type="InterPro" id="IPR013120">
    <property type="entry name" value="FAR_NAD-bd"/>
</dbReference>
<name>A0A6N7Q2Y0_9BACT</name>
<feature type="region of interest" description="Disordered" evidence="1">
    <location>
        <begin position="354"/>
        <end position="379"/>
    </location>
</feature>
<dbReference type="OrthoDB" id="9810734at2"/>